<protein>
    <submittedName>
        <fullName evidence="3">Universal stress protein</fullName>
    </submittedName>
</protein>
<dbReference type="SUPFAM" id="SSF52402">
    <property type="entry name" value="Adenine nucleotide alpha hydrolases-like"/>
    <property type="match status" value="1"/>
</dbReference>
<dbReference type="InterPro" id="IPR014729">
    <property type="entry name" value="Rossmann-like_a/b/a_fold"/>
</dbReference>
<proteinExistence type="inferred from homology"/>
<evidence type="ECO:0000256" key="1">
    <source>
        <dbReference type="ARBA" id="ARBA00008791"/>
    </source>
</evidence>
<dbReference type="PANTHER" id="PTHR46268:SF6">
    <property type="entry name" value="UNIVERSAL STRESS PROTEIN UP12"/>
    <property type="match status" value="1"/>
</dbReference>
<evidence type="ECO:0000313" key="4">
    <source>
        <dbReference type="Proteomes" id="UP000642107"/>
    </source>
</evidence>
<organism evidence="3 4">
    <name type="scientific">Flavimobilis rhizosphaerae</name>
    <dbReference type="NCBI Taxonomy" id="2775421"/>
    <lineage>
        <taxon>Bacteria</taxon>
        <taxon>Bacillati</taxon>
        <taxon>Actinomycetota</taxon>
        <taxon>Actinomycetes</taxon>
        <taxon>Micrococcales</taxon>
        <taxon>Jonesiaceae</taxon>
        <taxon>Flavimobilis</taxon>
    </lineage>
</organism>
<gene>
    <name evidence="3" type="ORF">IGS67_12285</name>
</gene>
<comment type="caution">
    <text evidence="3">The sequence shown here is derived from an EMBL/GenBank/DDBJ whole genome shotgun (WGS) entry which is preliminary data.</text>
</comment>
<evidence type="ECO:0000313" key="3">
    <source>
        <dbReference type="EMBL" id="MBD9700257.1"/>
    </source>
</evidence>
<dbReference type="PANTHER" id="PTHR46268">
    <property type="entry name" value="STRESS RESPONSE PROTEIN NHAX"/>
    <property type="match status" value="1"/>
</dbReference>
<dbReference type="Pfam" id="PF00582">
    <property type="entry name" value="Usp"/>
    <property type="match status" value="1"/>
</dbReference>
<dbReference type="RefSeq" id="WP_192281504.1">
    <property type="nucleotide sequence ID" value="NZ_JACZDF010000007.1"/>
</dbReference>
<reference evidence="3 4" key="1">
    <citation type="submission" date="2020-09" db="EMBL/GenBank/DDBJ databases">
        <title>Flavimobilis rhizosphaerae sp. nov., isolated from rhizosphere soil of Spartina alterniflora.</title>
        <authorList>
            <person name="Hanqin C."/>
        </authorList>
    </citation>
    <scope>NUCLEOTIDE SEQUENCE [LARGE SCALE GENOMIC DNA]</scope>
    <source>
        <strain evidence="3 4">GY 10621</strain>
    </source>
</reference>
<evidence type="ECO:0000259" key="2">
    <source>
        <dbReference type="Pfam" id="PF00582"/>
    </source>
</evidence>
<sequence length="135" mass="14045">MSVVVGYQSTPEGAAALSTARDTARSRGTRLVVVVSERADRVDAERARARDEDLARVAADLAGAGVDHEVRVLEGAGDVADDLVHVAEDTAATLVVIGLRRRSPTGKLVLGANAQRVLLDAPCPVLAVKPDPTLS</sequence>
<accession>A0ABR9DVB2</accession>
<dbReference type="CDD" id="cd00293">
    <property type="entry name" value="USP-like"/>
    <property type="match status" value="1"/>
</dbReference>
<dbReference type="Proteomes" id="UP000642107">
    <property type="component" value="Unassembled WGS sequence"/>
</dbReference>
<feature type="domain" description="UspA" evidence="2">
    <location>
        <begin position="2"/>
        <end position="129"/>
    </location>
</feature>
<dbReference type="Gene3D" id="3.40.50.620">
    <property type="entry name" value="HUPs"/>
    <property type="match status" value="1"/>
</dbReference>
<keyword evidence="4" id="KW-1185">Reference proteome</keyword>
<dbReference type="EMBL" id="JACZDF010000007">
    <property type="protein sequence ID" value="MBD9700257.1"/>
    <property type="molecule type" value="Genomic_DNA"/>
</dbReference>
<dbReference type="InterPro" id="IPR006015">
    <property type="entry name" value="Universal_stress_UspA"/>
</dbReference>
<dbReference type="PRINTS" id="PR01438">
    <property type="entry name" value="UNVRSLSTRESS"/>
</dbReference>
<dbReference type="InterPro" id="IPR006016">
    <property type="entry name" value="UspA"/>
</dbReference>
<comment type="similarity">
    <text evidence="1">Belongs to the universal stress protein A family.</text>
</comment>
<name>A0ABR9DVB2_9MICO</name>